<comment type="caution">
    <text evidence="2">The sequence shown here is derived from an EMBL/GenBank/DDBJ whole genome shotgun (WGS) entry which is preliminary data.</text>
</comment>
<feature type="transmembrane region" description="Helical" evidence="1">
    <location>
        <begin position="56"/>
        <end position="79"/>
    </location>
</feature>
<keyword evidence="1" id="KW-0812">Transmembrane</keyword>
<organism evidence="2 3">
    <name type="scientific">Arenicella chitinivorans</name>
    <dbReference type="NCBI Taxonomy" id="1329800"/>
    <lineage>
        <taxon>Bacteria</taxon>
        <taxon>Pseudomonadati</taxon>
        <taxon>Pseudomonadota</taxon>
        <taxon>Gammaproteobacteria</taxon>
        <taxon>Arenicellales</taxon>
        <taxon>Arenicellaceae</taxon>
        <taxon>Arenicella</taxon>
    </lineage>
</organism>
<dbReference type="RefSeq" id="WP_189402419.1">
    <property type="nucleotide sequence ID" value="NZ_BMXA01000006.1"/>
</dbReference>
<sequence>MEQSRAPSRQLIRLGVVVWVSFLSAAIATMLFFATFDPESLSQLATFPMTLDRTSGYSIGFLLFWILLMLNGWIVTWLLQSGKPSNDIEPQTKGEHHE</sequence>
<name>A0A918RZI2_9GAMM</name>
<keyword evidence="1" id="KW-0472">Membrane</keyword>
<reference evidence="2" key="1">
    <citation type="journal article" date="2014" name="Int. J. Syst. Evol. Microbiol.">
        <title>Complete genome sequence of Corynebacterium casei LMG S-19264T (=DSM 44701T), isolated from a smear-ripened cheese.</title>
        <authorList>
            <consortium name="US DOE Joint Genome Institute (JGI-PGF)"/>
            <person name="Walter F."/>
            <person name="Albersmeier A."/>
            <person name="Kalinowski J."/>
            <person name="Ruckert C."/>
        </authorList>
    </citation>
    <scope>NUCLEOTIDE SEQUENCE</scope>
    <source>
        <strain evidence="2">KCTC 12711</strain>
    </source>
</reference>
<keyword evidence="3" id="KW-1185">Reference proteome</keyword>
<keyword evidence="1" id="KW-1133">Transmembrane helix</keyword>
<evidence type="ECO:0000313" key="2">
    <source>
        <dbReference type="EMBL" id="GHA17449.1"/>
    </source>
</evidence>
<evidence type="ECO:0000256" key="1">
    <source>
        <dbReference type="SAM" id="Phobius"/>
    </source>
</evidence>
<protein>
    <submittedName>
        <fullName evidence="2">Uncharacterized protein</fullName>
    </submittedName>
</protein>
<gene>
    <name evidence="2" type="ORF">GCM10008090_28930</name>
</gene>
<evidence type="ECO:0000313" key="3">
    <source>
        <dbReference type="Proteomes" id="UP000614811"/>
    </source>
</evidence>
<reference evidence="2" key="2">
    <citation type="submission" date="2020-09" db="EMBL/GenBank/DDBJ databases">
        <authorList>
            <person name="Sun Q."/>
            <person name="Kim S."/>
        </authorList>
    </citation>
    <scope>NUCLEOTIDE SEQUENCE</scope>
    <source>
        <strain evidence="2">KCTC 12711</strain>
    </source>
</reference>
<dbReference type="AlphaFoldDB" id="A0A918RZI2"/>
<proteinExistence type="predicted"/>
<feature type="transmembrane region" description="Helical" evidence="1">
    <location>
        <begin position="12"/>
        <end position="36"/>
    </location>
</feature>
<accession>A0A918RZI2</accession>
<dbReference type="Proteomes" id="UP000614811">
    <property type="component" value="Unassembled WGS sequence"/>
</dbReference>
<dbReference type="EMBL" id="BMXA01000006">
    <property type="protein sequence ID" value="GHA17449.1"/>
    <property type="molecule type" value="Genomic_DNA"/>
</dbReference>